<protein>
    <submittedName>
        <fullName evidence="8">Radical SAM protein</fullName>
    </submittedName>
</protein>
<dbReference type="SFLD" id="SFLDS00029">
    <property type="entry name" value="Radical_SAM"/>
    <property type="match status" value="1"/>
</dbReference>
<comment type="caution">
    <text evidence="8">The sequence shown here is derived from an EMBL/GenBank/DDBJ whole genome shotgun (WGS) entry which is preliminary data.</text>
</comment>
<sequence>MTKKEYIIPIFIPFLGCPHDCAFCNQIKITNYKDKMEPSKVIGEIEKNLAYFPKNNNLKEIAFFGGSFTGLDKDVMVGYLEIAKEYKEKGIIDRIRLSTRPDYINNSILDILKEYKVDIIELGIQSLSQDVLDANERGHSVKTSYEASQMIKDYGFTLGHQIMPGLFNDTYKKTIDTVIKSIKIGPDIVRIYPTLVIKDTKLEVLYNEDIYHPLTIDQAVKISAEAAMLYKYAGVNIIRIGLQTTENINEGADVVAGPFHPAFRQLVEAEIYRKYIEEIINCNSLEDQLTIFTNNRNISLIAGNNKANKEYFYNKYKIKLKFKASNKEFILYNDKKIEFNVDRFIENYVKENYGGDLLLDSKVLN</sequence>
<feature type="domain" description="Radical SAM core" evidence="7">
    <location>
        <begin position="1"/>
        <end position="236"/>
    </location>
</feature>
<accession>A0A2I1M6Q0</accession>
<evidence type="ECO:0000256" key="3">
    <source>
        <dbReference type="ARBA" id="ARBA00022691"/>
    </source>
</evidence>
<dbReference type="InterPro" id="IPR007197">
    <property type="entry name" value="rSAM"/>
</dbReference>
<dbReference type="GO" id="GO:0046872">
    <property type="term" value="F:metal ion binding"/>
    <property type="evidence" value="ECO:0007669"/>
    <property type="project" value="UniProtKB-KW"/>
</dbReference>
<dbReference type="GO" id="GO:0003824">
    <property type="term" value="F:catalytic activity"/>
    <property type="evidence" value="ECO:0007669"/>
    <property type="project" value="InterPro"/>
</dbReference>
<organism evidence="8 9">
    <name type="scientific">Anaerococcus octavius</name>
    <dbReference type="NCBI Taxonomy" id="54007"/>
    <lineage>
        <taxon>Bacteria</taxon>
        <taxon>Bacillati</taxon>
        <taxon>Bacillota</taxon>
        <taxon>Tissierellia</taxon>
        <taxon>Tissierellales</taxon>
        <taxon>Peptoniphilaceae</taxon>
        <taxon>Anaerococcus</taxon>
    </lineage>
</organism>
<dbReference type="InterPro" id="IPR058240">
    <property type="entry name" value="rSAM_sf"/>
</dbReference>
<gene>
    <name evidence="8" type="ORF">CYJ34_07295</name>
</gene>
<dbReference type="CDD" id="cd01335">
    <property type="entry name" value="Radical_SAM"/>
    <property type="match status" value="1"/>
</dbReference>
<dbReference type="GO" id="GO:0002926">
    <property type="term" value="P:tRNA wobble base 5-methoxycarbonylmethyl-2-thiouridinylation"/>
    <property type="evidence" value="ECO:0007669"/>
    <property type="project" value="TreeGrafter"/>
</dbReference>
<dbReference type="InterPro" id="IPR032432">
    <property type="entry name" value="Radical_SAM_C"/>
</dbReference>
<dbReference type="InterPro" id="IPR039661">
    <property type="entry name" value="ELP3"/>
</dbReference>
<proteinExistence type="predicted"/>
<keyword evidence="9" id="KW-1185">Reference proteome</keyword>
<evidence type="ECO:0000256" key="1">
    <source>
        <dbReference type="ARBA" id="ARBA00001966"/>
    </source>
</evidence>
<evidence type="ECO:0000256" key="4">
    <source>
        <dbReference type="ARBA" id="ARBA00022723"/>
    </source>
</evidence>
<dbReference type="SMART" id="SM00729">
    <property type="entry name" value="Elp3"/>
    <property type="match status" value="1"/>
</dbReference>
<dbReference type="EMBL" id="PKGS01000005">
    <property type="protein sequence ID" value="PKZ15816.1"/>
    <property type="molecule type" value="Genomic_DNA"/>
</dbReference>
<name>A0A2I1M6Q0_9FIRM</name>
<dbReference type="Pfam" id="PF04055">
    <property type="entry name" value="Radical_SAM"/>
    <property type="match status" value="1"/>
</dbReference>
<dbReference type="Gene3D" id="3.80.30.20">
    <property type="entry name" value="tm_1862 like domain"/>
    <property type="match status" value="1"/>
</dbReference>
<evidence type="ECO:0000259" key="7">
    <source>
        <dbReference type="PROSITE" id="PS51918"/>
    </source>
</evidence>
<reference evidence="8 9" key="1">
    <citation type="submission" date="2017-12" db="EMBL/GenBank/DDBJ databases">
        <title>Phylogenetic diversity of female urinary microbiome.</title>
        <authorList>
            <person name="Thomas-White K."/>
            <person name="Wolfe A.J."/>
        </authorList>
    </citation>
    <scope>NUCLEOTIDE SEQUENCE [LARGE SCALE GENOMIC DNA]</scope>
    <source>
        <strain evidence="8 9">UMB0119</strain>
    </source>
</reference>
<evidence type="ECO:0000313" key="9">
    <source>
        <dbReference type="Proteomes" id="UP000234335"/>
    </source>
</evidence>
<dbReference type="RefSeq" id="WP_101540634.1">
    <property type="nucleotide sequence ID" value="NZ_PKGS01000005.1"/>
</dbReference>
<dbReference type="PROSITE" id="PS51918">
    <property type="entry name" value="RADICAL_SAM"/>
    <property type="match status" value="1"/>
</dbReference>
<evidence type="ECO:0000256" key="6">
    <source>
        <dbReference type="ARBA" id="ARBA00023014"/>
    </source>
</evidence>
<evidence type="ECO:0000313" key="8">
    <source>
        <dbReference type="EMBL" id="PKZ15816.1"/>
    </source>
</evidence>
<dbReference type="PANTHER" id="PTHR11135:SF0">
    <property type="entry name" value="ELONGATOR COMPLEX PROTEIN 3"/>
    <property type="match status" value="1"/>
</dbReference>
<dbReference type="GO" id="GO:0005737">
    <property type="term" value="C:cytoplasm"/>
    <property type="evidence" value="ECO:0007669"/>
    <property type="project" value="TreeGrafter"/>
</dbReference>
<dbReference type="Proteomes" id="UP000234335">
    <property type="component" value="Unassembled WGS sequence"/>
</dbReference>
<dbReference type="AlphaFoldDB" id="A0A2I1M6Q0"/>
<dbReference type="Pfam" id="PF16199">
    <property type="entry name" value="Radical_SAM_C"/>
    <property type="match status" value="1"/>
</dbReference>
<dbReference type="SUPFAM" id="SSF102114">
    <property type="entry name" value="Radical SAM enzymes"/>
    <property type="match status" value="1"/>
</dbReference>
<keyword evidence="4" id="KW-0479">Metal-binding</keyword>
<keyword evidence="6" id="KW-0411">Iron-sulfur</keyword>
<dbReference type="SFLD" id="SFLDG01082">
    <property type="entry name" value="B12-binding_domain_containing"/>
    <property type="match status" value="1"/>
</dbReference>
<evidence type="ECO:0000256" key="2">
    <source>
        <dbReference type="ARBA" id="ARBA00022485"/>
    </source>
</evidence>
<keyword evidence="2" id="KW-0004">4Fe-4S</keyword>
<comment type="cofactor">
    <cofactor evidence="1">
        <name>[4Fe-4S] cluster</name>
        <dbReference type="ChEBI" id="CHEBI:49883"/>
    </cofactor>
</comment>
<evidence type="ECO:0000256" key="5">
    <source>
        <dbReference type="ARBA" id="ARBA00023004"/>
    </source>
</evidence>
<dbReference type="SFLD" id="SFLDG01086">
    <property type="entry name" value="elongater_protein-like"/>
    <property type="match status" value="1"/>
</dbReference>
<dbReference type="GO" id="GO:0051539">
    <property type="term" value="F:4 iron, 4 sulfur cluster binding"/>
    <property type="evidence" value="ECO:0007669"/>
    <property type="project" value="UniProtKB-KW"/>
</dbReference>
<keyword evidence="5" id="KW-0408">Iron</keyword>
<dbReference type="InterPro" id="IPR006638">
    <property type="entry name" value="Elp3/MiaA/NifB-like_rSAM"/>
</dbReference>
<keyword evidence="3" id="KW-0949">S-adenosyl-L-methionine</keyword>
<dbReference type="PANTHER" id="PTHR11135">
    <property type="entry name" value="HISTONE ACETYLTRANSFERASE-RELATED"/>
    <property type="match status" value="1"/>
</dbReference>
<dbReference type="InterPro" id="IPR023404">
    <property type="entry name" value="rSAM_horseshoe"/>
</dbReference>